<proteinExistence type="predicted"/>
<dbReference type="Pfam" id="PF14135">
    <property type="entry name" value="DUF4302"/>
    <property type="match status" value="1"/>
</dbReference>
<name>A0A3R6AVI6_ORNRH</name>
<accession>A0A3R6AVI6</accession>
<reference evidence="1 2" key="1">
    <citation type="submission" date="2019-01" db="EMBL/GenBank/DDBJ databases">
        <title>Whole Genome of Ornithobacterium rhinotracheale FARPER-174b.</title>
        <authorList>
            <person name="Tataje-Lavanda L.A."/>
            <person name="Montalvan A."/>
            <person name="Montesinos R."/>
            <person name="Zimic M."/>
            <person name="Fernandez-Sanchez M."/>
            <person name="Fernandez-Diaz M."/>
        </authorList>
    </citation>
    <scope>NUCLEOTIDE SEQUENCE [LARGE SCALE GENOMIC DNA]</scope>
    <source>
        <strain evidence="1 2">FARPER-174b</strain>
    </source>
</reference>
<evidence type="ECO:0000313" key="1">
    <source>
        <dbReference type="EMBL" id="QAR31500.1"/>
    </source>
</evidence>
<evidence type="ECO:0000313" key="2">
    <source>
        <dbReference type="Proteomes" id="UP000287701"/>
    </source>
</evidence>
<organism evidence="1 2">
    <name type="scientific">Ornithobacterium rhinotracheale</name>
    <dbReference type="NCBI Taxonomy" id="28251"/>
    <lineage>
        <taxon>Bacteria</taxon>
        <taxon>Pseudomonadati</taxon>
        <taxon>Bacteroidota</taxon>
        <taxon>Flavobacteriia</taxon>
        <taxon>Flavobacteriales</taxon>
        <taxon>Weeksellaceae</taxon>
        <taxon>Ornithobacterium</taxon>
    </lineage>
</organism>
<sequence>MLNNMKNNILNKLFCGMASILFLFSCNQEDDRFFDQTPSERIISAKDTLKQTLVNAPNGWEMIYFPNLANKFNDLSRNLIRSKSYGIILIDRDYGQGGFHLLMKFKENGEVEMLSDKTFTSKEEVKTSQYSISHNSYTQLNFISPNYIFETRQTSFLFFKKDADGSLIFSTNKYPNNTSEYIVLKPIPAGKDWEEVMKEVYDTKLQFERKRIKNLSINNPYGEEVFVTNFSKDKHTDVNKRYTVFLRNMQPHVTVSKYYTGLGSGYVAMEDGILMLPGIQVNDSVNFTQFKKKGNSYIASQKGFQAIIY</sequence>
<gene>
    <name evidence="1" type="ORF">EQP59_09175</name>
</gene>
<dbReference type="InterPro" id="IPR025396">
    <property type="entry name" value="DUF4302"/>
</dbReference>
<dbReference type="EMBL" id="CP035107">
    <property type="protein sequence ID" value="QAR31500.1"/>
    <property type="molecule type" value="Genomic_DNA"/>
</dbReference>
<dbReference type="OrthoDB" id="1150854at2"/>
<protein>
    <submittedName>
        <fullName evidence="1">DUF4302 domain-containing protein</fullName>
    </submittedName>
</protein>
<dbReference type="PROSITE" id="PS51257">
    <property type="entry name" value="PROKAR_LIPOPROTEIN"/>
    <property type="match status" value="1"/>
</dbReference>
<dbReference type="Proteomes" id="UP000287701">
    <property type="component" value="Chromosome"/>
</dbReference>
<dbReference type="AlphaFoldDB" id="A0A3R6AVI6"/>